<feature type="region of interest" description="Disordered" evidence="1">
    <location>
        <begin position="287"/>
        <end position="334"/>
    </location>
</feature>
<gene>
    <name evidence="2" type="ORF">OGAPHI_001670</name>
</gene>
<evidence type="ECO:0000313" key="2">
    <source>
        <dbReference type="EMBL" id="KAH3669074.1"/>
    </source>
</evidence>
<comment type="caution">
    <text evidence="2">The sequence shown here is derived from an EMBL/GenBank/DDBJ whole genome shotgun (WGS) entry which is preliminary data.</text>
</comment>
<accession>A0A9P8PD45</accession>
<dbReference type="AlphaFoldDB" id="A0A9P8PD45"/>
<keyword evidence="3" id="KW-1185">Reference proteome</keyword>
<dbReference type="EMBL" id="JAEUBE010000143">
    <property type="protein sequence ID" value="KAH3669074.1"/>
    <property type="molecule type" value="Genomic_DNA"/>
</dbReference>
<dbReference type="Proteomes" id="UP000769157">
    <property type="component" value="Unassembled WGS sequence"/>
</dbReference>
<proteinExistence type="predicted"/>
<evidence type="ECO:0000256" key="1">
    <source>
        <dbReference type="SAM" id="MobiDB-lite"/>
    </source>
</evidence>
<reference evidence="2" key="2">
    <citation type="submission" date="2021-01" db="EMBL/GenBank/DDBJ databases">
        <authorList>
            <person name="Schikora-Tamarit M.A."/>
        </authorList>
    </citation>
    <scope>NUCLEOTIDE SEQUENCE</scope>
    <source>
        <strain evidence="2">CBS6075</strain>
    </source>
</reference>
<organism evidence="2 3">
    <name type="scientific">Ogataea philodendri</name>
    <dbReference type="NCBI Taxonomy" id="1378263"/>
    <lineage>
        <taxon>Eukaryota</taxon>
        <taxon>Fungi</taxon>
        <taxon>Dikarya</taxon>
        <taxon>Ascomycota</taxon>
        <taxon>Saccharomycotina</taxon>
        <taxon>Pichiomycetes</taxon>
        <taxon>Pichiales</taxon>
        <taxon>Pichiaceae</taxon>
        <taxon>Ogataea</taxon>
    </lineage>
</organism>
<name>A0A9P8PD45_9ASCO</name>
<protein>
    <submittedName>
        <fullName evidence="2">Uncharacterized protein</fullName>
    </submittedName>
</protein>
<evidence type="ECO:0000313" key="3">
    <source>
        <dbReference type="Proteomes" id="UP000769157"/>
    </source>
</evidence>
<reference evidence="2" key="1">
    <citation type="journal article" date="2021" name="Open Biol.">
        <title>Shared evolutionary footprints suggest mitochondrial oxidative damage underlies multiple complex I losses in fungi.</title>
        <authorList>
            <person name="Schikora-Tamarit M.A."/>
            <person name="Marcet-Houben M."/>
            <person name="Nosek J."/>
            <person name="Gabaldon T."/>
        </authorList>
    </citation>
    <scope>NUCLEOTIDE SEQUENCE</scope>
    <source>
        <strain evidence="2">CBS6075</strain>
    </source>
</reference>
<sequence>MFSILQSPKTFWPHRTATSQLVCRGYQNGPHIERQAKFWEIGGYGSMVELSTPVKSPELCNRRVAVVFAEELVDGAEFEAGGCFVDGDVDLFDLELSAELQLGKPVQSHVRAVKVPVSEDQPRALEVRGPVSKHVGSDKVVRDLKETDAGKSNGVENASEKRKSERPDDGYVGDIFLDVVGVLEVELGQLTVIRRHVLQLDVAGLHWDALARLAVFVQLAVDIVLEVSVGGLELLQGCELFFCLLDIMIILSSFSSLAALACFSASETVLFFLFSASEYFTPAASSSNSLCSARSSASSSASSSSSSSSSSASSSTSASSSSASSAAASLDSGL</sequence>
<dbReference type="RefSeq" id="XP_046063457.1">
    <property type="nucleotide sequence ID" value="XM_046202456.1"/>
</dbReference>
<dbReference type="GeneID" id="70233637"/>